<evidence type="ECO:0000313" key="3">
    <source>
        <dbReference type="Proteomes" id="UP000178606"/>
    </source>
</evidence>
<keyword evidence="1" id="KW-1133">Transmembrane helix</keyword>
<protein>
    <recommendedName>
        <fullName evidence="4">DUF5673 domain-containing protein</fullName>
    </recommendedName>
</protein>
<reference evidence="2 3" key="1">
    <citation type="journal article" date="2016" name="Nat. Commun.">
        <title>Thousands of microbial genomes shed light on interconnected biogeochemical processes in an aquifer system.</title>
        <authorList>
            <person name="Anantharaman K."/>
            <person name="Brown C.T."/>
            <person name="Hug L.A."/>
            <person name="Sharon I."/>
            <person name="Castelle C.J."/>
            <person name="Probst A.J."/>
            <person name="Thomas B.C."/>
            <person name="Singh A."/>
            <person name="Wilkins M.J."/>
            <person name="Karaoz U."/>
            <person name="Brodie E.L."/>
            <person name="Williams K.H."/>
            <person name="Hubbard S.S."/>
            <person name="Banfield J.F."/>
        </authorList>
    </citation>
    <scope>NUCLEOTIDE SEQUENCE [LARGE SCALE GENOMIC DNA]</scope>
    <source>
        <strain evidence="3">RIFCSPLOWO2_12_FULL_64_10</strain>
    </source>
</reference>
<keyword evidence="1" id="KW-0472">Membrane</keyword>
<proteinExistence type="predicted"/>
<accession>A0A1F6D1Y5</accession>
<dbReference type="EMBL" id="MFKF01000077">
    <property type="protein sequence ID" value="OGG55453.1"/>
    <property type="molecule type" value="Genomic_DNA"/>
</dbReference>
<sequence>MQRSGAGLVITWRWFSLKYIFLTVFVLFWDGFLIFWYSMALRSDDWLPILFPIIHVAVGVGLTYSVLAGYLNKTRIQVTPRSLEIEHGPLPWPGKRLEASYVKQLYCKERIQHSRNSTSYSYELRAVTHDGGDRKLLKGLEEAEQALYLEQEIEKFLRIEDRPIRGELER</sequence>
<evidence type="ECO:0000256" key="1">
    <source>
        <dbReference type="SAM" id="Phobius"/>
    </source>
</evidence>
<feature type="transmembrane region" description="Helical" evidence="1">
    <location>
        <begin position="20"/>
        <end position="37"/>
    </location>
</feature>
<dbReference type="Proteomes" id="UP000178606">
    <property type="component" value="Unassembled WGS sequence"/>
</dbReference>
<gene>
    <name evidence="2" type="ORF">A3F84_14975</name>
</gene>
<feature type="transmembrane region" description="Helical" evidence="1">
    <location>
        <begin position="49"/>
        <end position="71"/>
    </location>
</feature>
<comment type="caution">
    <text evidence="2">The sequence shown here is derived from an EMBL/GenBank/DDBJ whole genome shotgun (WGS) entry which is preliminary data.</text>
</comment>
<organism evidence="2 3">
    <name type="scientific">Handelsmanbacteria sp. (strain RIFCSPLOWO2_12_FULL_64_10)</name>
    <dbReference type="NCBI Taxonomy" id="1817868"/>
    <lineage>
        <taxon>Bacteria</taxon>
        <taxon>Candidatus Handelsmaniibacteriota</taxon>
    </lineage>
</organism>
<keyword evidence="1" id="KW-0812">Transmembrane</keyword>
<dbReference type="AlphaFoldDB" id="A0A1F6D1Y5"/>
<name>A0A1F6D1Y5_HANXR</name>
<evidence type="ECO:0008006" key="4">
    <source>
        <dbReference type="Google" id="ProtNLM"/>
    </source>
</evidence>
<evidence type="ECO:0000313" key="2">
    <source>
        <dbReference type="EMBL" id="OGG55453.1"/>
    </source>
</evidence>